<accession>A0A443RS75</accession>
<dbReference type="InterPro" id="IPR059010">
    <property type="entry name" value="TMEM179-179B"/>
</dbReference>
<keyword evidence="3 6" id="KW-1133">Transmembrane helix</keyword>
<evidence type="ECO:0000256" key="3">
    <source>
        <dbReference type="ARBA" id="ARBA00022989"/>
    </source>
</evidence>
<evidence type="ECO:0000256" key="4">
    <source>
        <dbReference type="ARBA" id="ARBA00023136"/>
    </source>
</evidence>
<keyword evidence="4 6" id="KW-0472">Membrane</keyword>
<evidence type="ECO:0000256" key="6">
    <source>
        <dbReference type="SAM" id="Phobius"/>
    </source>
</evidence>
<keyword evidence="8" id="KW-1185">Reference proteome</keyword>
<feature type="transmembrane region" description="Helical" evidence="6">
    <location>
        <begin position="61"/>
        <end position="80"/>
    </location>
</feature>
<protein>
    <submittedName>
        <fullName evidence="7">Uncharacterized protein</fullName>
    </submittedName>
</protein>
<evidence type="ECO:0000256" key="1">
    <source>
        <dbReference type="ARBA" id="ARBA00004141"/>
    </source>
</evidence>
<reference evidence="7 8" key="1">
    <citation type="journal article" date="2018" name="Gigascience">
        <title>Genomes of trombidid mites reveal novel predicted allergens and laterally-transferred genes associated with secondary metabolism.</title>
        <authorList>
            <person name="Dong X."/>
            <person name="Chaisiri K."/>
            <person name="Xia D."/>
            <person name="Armstrong S.D."/>
            <person name="Fang Y."/>
            <person name="Donnelly M.J."/>
            <person name="Kadowaki T."/>
            <person name="McGarry J.W."/>
            <person name="Darby A.C."/>
            <person name="Makepeace B.L."/>
        </authorList>
    </citation>
    <scope>NUCLEOTIDE SEQUENCE [LARGE SCALE GENOMIC DNA]</scope>
    <source>
        <strain evidence="7">UoL-UT</strain>
    </source>
</reference>
<gene>
    <name evidence="7" type="ORF">B4U80_01430</name>
</gene>
<dbReference type="PANTHER" id="PTHR31872">
    <property type="entry name" value="TRANSMEMBRANE PROTEIN 179"/>
    <property type="match status" value="1"/>
</dbReference>
<evidence type="ECO:0000256" key="5">
    <source>
        <dbReference type="ARBA" id="ARBA00093776"/>
    </source>
</evidence>
<proteinExistence type="inferred from homology"/>
<evidence type="ECO:0000313" key="7">
    <source>
        <dbReference type="EMBL" id="RWS18098.1"/>
    </source>
</evidence>
<dbReference type="VEuPathDB" id="VectorBase:LDEU013942"/>
<name>A0A443RS75_9ACAR</name>
<evidence type="ECO:0000256" key="2">
    <source>
        <dbReference type="ARBA" id="ARBA00022692"/>
    </source>
</evidence>
<dbReference type="Proteomes" id="UP000288716">
    <property type="component" value="Unassembled WGS sequence"/>
</dbReference>
<organism evidence="7 8">
    <name type="scientific">Leptotrombidium deliense</name>
    <dbReference type="NCBI Taxonomy" id="299467"/>
    <lineage>
        <taxon>Eukaryota</taxon>
        <taxon>Metazoa</taxon>
        <taxon>Ecdysozoa</taxon>
        <taxon>Arthropoda</taxon>
        <taxon>Chelicerata</taxon>
        <taxon>Arachnida</taxon>
        <taxon>Acari</taxon>
        <taxon>Acariformes</taxon>
        <taxon>Trombidiformes</taxon>
        <taxon>Prostigmata</taxon>
        <taxon>Anystina</taxon>
        <taxon>Parasitengona</taxon>
        <taxon>Trombiculoidea</taxon>
        <taxon>Trombiculidae</taxon>
        <taxon>Leptotrombidium</taxon>
    </lineage>
</organism>
<sequence length="103" mass="11359">MGLGNMILLSQCGGYSVAIILSLCVAIPMILHVQQFKGHCLLYTNGEFIEEDGRFEPSWSSGGYCYLTIFLGFLSFLVSFTQLSRMSVFLSKGLDSERSVGCK</sequence>
<dbReference type="PANTHER" id="PTHR31872:SF4">
    <property type="entry name" value="TRANSMEMBRANE PROTEIN 179"/>
    <property type="match status" value="1"/>
</dbReference>
<comment type="caution">
    <text evidence="7">The sequence shown here is derived from an EMBL/GenBank/DDBJ whole genome shotgun (WGS) entry which is preliminary data.</text>
</comment>
<comment type="similarity">
    <text evidence="5">Belongs to the TMEM179 family.</text>
</comment>
<dbReference type="AlphaFoldDB" id="A0A443RS75"/>
<dbReference type="Pfam" id="PF26158">
    <property type="entry name" value="Claudin_TMEM179-179B"/>
    <property type="match status" value="1"/>
</dbReference>
<dbReference type="EMBL" id="NCKV01046195">
    <property type="protein sequence ID" value="RWS18098.1"/>
    <property type="molecule type" value="Genomic_DNA"/>
</dbReference>
<dbReference type="OrthoDB" id="6423876at2759"/>
<dbReference type="InterPro" id="IPR029673">
    <property type="entry name" value="TMEM179"/>
</dbReference>
<evidence type="ECO:0000313" key="8">
    <source>
        <dbReference type="Proteomes" id="UP000288716"/>
    </source>
</evidence>
<feature type="transmembrane region" description="Helical" evidence="6">
    <location>
        <begin position="12"/>
        <end position="31"/>
    </location>
</feature>
<keyword evidence="2 6" id="KW-0812">Transmembrane</keyword>
<comment type="subcellular location">
    <subcellularLocation>
        <location evidence="1">Membrane</location>
        <topology evidence="1">Multi-pass membrane protein</topology>
    </subcellularLocation>
</comment>